<keyword evidence="2" id="KW-0731">Sigma factor</keyword>
<evidence type="ECO:0000256" key="3">
    <source>
        <dbReference type="ARBA" id="ARBA00023125"/>
    </source>
</evidence>
<dbReference type="Gene3D" id="1.20.140.160">
    <property type="match status" value="1"/>
</dbReference>
<dbReference type="SUPFAM" id="SSF88946">
    <property type="entry name" value="Sigma2 domain of RNA polymerase sigma factors"/>
    <property type="match status" value="1"/>
</dbReference>
<dbReference type="Pfam" id="PF04542">
    <property type="entry name" value="Sigma70_r2"/>
    <property type="match status" value="1"/>
</dbReference>
<dbReference type="PROSITE" id="PS00716">
    <property type="entry name" value="SIGMA70_2"/>
    <property type="match status" value="1"/>
</dbReference>
<accession>A0A379ZEA2</accession>
<dbReference type="InterPro" id="IPR012845">
    <property type="entry name" value="RNA_pol_sigma_FliA_WhiG"/>
</dbReference>
<keyword evidence="1" id="KW-0805">Transcription regulation</keyword>
<keyword evidence="4" id="KW-0804">Transcription</keyword>
<dbReference type="GO" id="GO:0016987">
    <property type="term" value="F:sigma factor activity"/>
    <property type="evidence" value="ECO:0007669"/>
    <property type="project" value="UniProtKB-KW"/>
</dbReference>
<reference evidence="6 7" key="1">
    <citation type="submission" date="2018-06" db="EMBL/GenBank/DDBJ databases">
        <authorList>
            <consortium name="Pathogen Informatics"/>
            <person name="Doyle S."/>
        </authorList>
    </citation>
    <scope>NUCLEOTIDE SEQUENCE [LARGE SCALE GENOMIC DNA]</scope>
    <source>
        <strain evidence="6 7">NCTC10738</strain>
    </source>
</reference>
<dbReference type="NCBIfam" id="TIGR02937">
    <property type="entry name" value="sigma70-ECF"/>
    <property type="match status" value="1"/>
</dbReference>
<evidence type="ECO:0000259" key="5">
    <source>
        <dbReference type="PROSITE" id="PS00716"/>
    </source>
</evidence>
<organism evidence="6 7">
    <name type="scientific">Shewanella algae</name>
    <dbReference type="NCBI Taxonomy" id="38313"/>
    <lineage>
        <taxon>Bacteria</taxon>
        <taxon>Pseudomonadati</taxon>
        <taxon>Pseudomonadota</taxon>
        <taxon>Gammaproteobacteria</taxon>
        <taxon>Alteromonadales</taxon>
        <taxon>Shewanellaceae</taxon>
        <taxon>Shewanella</taxon>
    </lineage>
</organism>
<dbReference type="InterPro" id="IPR013324">
    <property type="entry name" value="RNA_pol_sigma_r3/r4-like"/>
</dbReference>
<dbReference type="InterPro" id="IPR007630">
    <property type="entry name" value="RNA_pol_sigma70_r4"/>
</dbReference>
<dbReference type="InterPro" id="IPR013325">
    <property type="entry name" value="RNA_pol_sigma_r2"/>
</dbReference>
<dbReference type="GO" id="GO:0003899">
    <property type="term" value="F:DNA-directed RNA polymerase activity"/>
    <property type="evidence" value="ECO:0007669"/>
    <property type="project" value="InterPro"/>
</dbReference>
<feature type="domain" description="RNA polymerase sigma-70" evidence="5">
    <location>
        <begin position="205"/>
        <end position="231"/>
    </location>
</feature>
<evidence type="ECO:0000256" key="1">
    <source>
        <dbReference type="ARBA" id="ARBA00023015"/>
    </source>
</evidence>
<dbReference type="PANTHER" id="PTHR30385">
    <property type="entry name" value="SIGMA FACTOR F FLAGELLAR"/>
    <property type="match status" value="1"/>
</dbReference>
<evidence type="ECO:0000313" key="7">
    <source>
        <dbReference type="Proteomes" id="UP000254069"/>
    </source>
</evidence>
<name>A0A379ZEA2_9GAMM</name>
<dbReference type="InterPro" id="IPR007627">
    <property type="entry name" value="RNA_pol_sigma70_r2"/>
</dbReference>
<dbReference type="Gene3D" id="1.10.1740.10">
    <property type="match status" value="1"/>
</dbReference>
<evidence type="ECO:0000256" key="4">
    <source>
        <dbReference type="ARBA" id="ARBA00023163"/>
    </source>
</evidence>
<gene>
    <name evidence="6" type="primary">fliA_2</name>
    <name evidence="6" type="ORF">NCTC10738_01523</name>
</gene>
<dbReference type="Pfam" id="PF04545">
    <property type="entry name" value="Sigma70_r4"/>
    <property type="match status" value="1"/>
</dbReference>
<dbReference type="SUPFAM" id="SSF88659">
    <property type="entry name" value="Sigma3 and sigma4 domains of RNA polymerase sigma factors"/>
    <property type="match status" value="2"/>
</dbReference>
<sequence>MDSEMTAYDLGYQAYGNERQSEQALLHQYLPLVKRTVCSLKSHCGPLIGQEDMEQIALMALLEAARRYPGEYDAGFISFAGQRIRGAILDELRRLDWRPRSVRQQAHSFNDVVRQLTRELGRYPKDSEVTARMGLTQEEYRDYLHATLAESMTSLDEMLGEGLSLGGQDKEIVDFERNQLLITAIKQLSNREQVILSLYYQHELNLREIAATLGLTETRICQLHKVAVRQLQAIYRQAQL</sequence>
<dbReference type="InterPro" id="IPR014284">
    <property type="entry name" value="RNA_pol_sigma-70_dom"/>
</dbReference>
<dbReference type="NCBIfam" id="NF005413">
    <property type="entry name" value="PRK06986.1"/>
    <property type="match status" value="1"/>
</dbReference>
<keyword evidence="3" id="KW-0238">DNA-binding</keyword>
<dbReference type="GO" id="GO:0006352">
    <property type="term" value="P:DNA-templated transcription initiation"/>
    <property type="evidence" value="ECO:0007669"/>
    <property type="project" value="InterPro"/>
</dbReference>
<dbReference type="InterPro" id="IPR000943">
    <property type="entry name" value="RNA_pol_sigma70"/>
</dbReference>
<dbReference type="NCBIfam" id="TIGR02479">
    <property type="entry name" value="FliA_WhiG"/>
    <property type="match status" value="1"/>
</dbReference>
<evidence type="ECO:0000256" key="2">
    <source>
        <dbReference type="ARBA" id="ARBA00023082"/>
    </source>
</evidence>
<evidence type="ECO:0000313" key="6">
    <source>
        <dbReference type="EMBL" id="SUI59989.1"/>
    </source>
</evidence>
<dbReference type="Proteomes" id="UP000254069">
    <property type="component" value="Unassembled WGS sequence"/>
</dbReference>
<dbReference type="PRINTS" id="PR00046">
    <property type="entry name" value="SIGMA70FCT"/>
</dbReference>
<dbReference type="AlphaFoldDB" id="A0A379ZEA2"/>
<proteinExistence type="predicted"/>
<protein>
    <submittedName>
        <fullName evidence="6">Sigma-F factor</fullName>
    </submittedName>
</protein>
<dbReference type="GO" id="GO:0003677">
    <property type="term" value="F:DNA binding"/>
    <property type="evidence" value="ECO:0007669"/>
    <property type="project" value="UniProtKB-KW"/>
</dbReference>
<keyword evidence="7" id="KW-1185">Reference proteome</keyword>
<dbReference type="Pfam" id="PF04539">
    <property type="entry name" value="Sigma70_r3"/>
    <property type="match status" value="1"/>
</dbReference>
<dbReference type="PANTHER" id="PTHR30385:SF7">
    <property type="entry name" value="RNA POLYMERASE SIGMA FACTOR FLIA"/>
    <property type="match status" value="1"/>
</dbReference>
<dbReference type="InterPro" id="IPR007624">
    <property type="entry name" value="RNA_pol_sigma70_r3"/>
</dbReference>
<dbReference type="EMBL" id="UGYO01000001">
    <property type="protein sequence ID" value="SUI59989.1"/>
    <property type="molecule type" value="Genomic_DNA"/>
</dbReference>